<dbReference type="GeneID" id="18921572"/>
<proteinExistence type="predicted"/>
<feature type="compositionally biased region" description="Basic and acidic residues" evidence="1">
    <location>
        <begin position="120"/>
        <end position="130"/>
    </location>
</feature>
<keyword evidence="3" id="KW-1185">Reference proteome</keyword>
<feature type="region of interest" description="Disordered" evidence="1">
    <location>
        <begin position="340"/>
        <end position="375"/>
    </location>
</feature>
<evidence type="ECO:0000313" key="3">
    <source>
        <dbReference type="Proteomes" id="UP000001072"/>
    </source>
</evidence>
<protein>
    <submittedName>
        <fullName evidence="2">Uncharacterized protein</fullName>
    </submittedName>
</protein>
<organism evidence="3">
    <name type="scientific">Melampsora larici-populina (strain 98AG31 / pathotype 3-4-7)</name>
    <name type="common">Poplar leaf rust fungus</name>
    <dbReference type="NCBI Taxonomy" id="747676"/>
    <lineage>
        <taxon>Eukaryota</taxon>
        <taxon>Fungi</taxon>
        <taxon>Dikarya</taxon>
        <taxon>Basidiomycota</taxon>
        <taxon>Pucciniomycotina</taxon>
        <taxon>Pucciniomycetes</taxon>
        <taxon>Pucciniales</taxon>
        <taxon>Melampsoraceae</taxon>
        <taxon>Melampsora</taxon>
    </lineage>
</organism>
<dbReference type="RefSeq" id="XP_007404516.1">
    <property type="nucleotide sequence ID" value="XM_007404454.1"/>
</dbReference>
<dbReference type="KEGG" id="mlr:MELLADRAFT_102108"/>
<feature type="compositionally biased region" description="Low complexity" evidence="1">
    <location>
        <begin position="131"/>
        <end position="144"/>
    </location>
</feature>
<dbReference type="InParanoid" id="F4R615"/>
<feature type="compositionally biased region" description="Polar residues" evidence="1">
    <location>
        <begin position="364"/>
        <end position="375"/>
    </location>
</feature>
<name>F4R615_MELLP</name>
<dbReference type="Proteomes" id="UP000001072">
    <property type="component" value="Unassembled WGS sequence"/>
</dbReference>
<dbReference type="EMBL" id="GL883091">
    <property type="protein sequence ID" value="EGG12141.1"/>
    <property type="molecule type" value="Genomic_DNA"/>
</dbReference>
<dbReference type="OrthoDB" id="2501758at2759"/>
<feature type="region of interest" description="Disordered" evidence="1">
    <location>
        <begin position="286"/>
        <end position="319"/>
    </location>
</feature>
<accession>F4R615</accession>
<gene>
    <name evidence="2" type="ORF">MELLADRAFT_102108</name>
</gene>
<evidence type="ECO:0000313" key="2">
    <source>
        <dbReference type="EMBL" id="EGG12141.1"/>
    </source>
</evidence>
<sequence>MIDEQSTSGNLPNSLASSYSRSVPDFMGRKRSHKSFSQLTLESNNRRCGLVFFDQDLDNHKFHSSNSMDKKSSKSNWIRGQYSDCWWVSNFKEEDLQEKKCPASPSLGHGSASTTSDDFFSYRESNDDSHSSSGLGTPSSTQSTACGSFASRKTISLRTPCNKMITYYDKPLPPPKCPLPPIPHSDHPCQPSPVIQHTSEKPKVQMNITPSTTNSTLPKYLRRPISFITPKPRESSPIRSAPIVTSPLSSRINPRPCITPDLKRLGNSSTYSFILPKSDILKSSGKRWKINKSTSSRFRSSPPPPTTKARRSSLGSLTDDPFRADPLVIYKYRPTFTPINSSVSDQDESCSPRPDRNLIESSERSTSPSTNPSSICELTDSVSCYHTAETEISESTIQTIEESEIIKEKDNLSNFPETFVFAPLSRLDGFFNSHPRRRSGIPSKAFTLQISPGPSKTTFKPGDQFKLGIILGNQQFDEIRVNLIGTSTSTRGNRVLHEFLKMEEKLIEDKEEIQLMIPLQRSCLCGECEKEKGVLPDSLVNENVFVSYHLNVRGIKKARWSRDEKVQVSLMVKSNHLFS</sequence>
<dbReference type="VEuPathDB" id="FungiDB:MELLADRAFT_102108"/>
<reference evidence="3" key="1">
    <citation type="journal article" date="2011" name="Proc. Natl. Acad. Sci. U.S.A.">
        <title>Obligate biotrophy features unraveled by the genomic analysis of rust fungi.</title>
        <authorList>
            <person name="Duplessis S."/>
            <person name="Cuomo C.A."/>
            <person name="Lin Y.-C."/>
            <person name="Aerts A."/>
            <person name="Tisserant E."/>
            <person name="Veneault-Fourrey C."/>
            <person name="Joly D.L."/>
            <person name="Hacquard S."/>
            <person name="Amselem J."/>
            <person name="Cantarel B.L."/>
            <person name="Chiu R."/>
            <person name="Coutinho P.M."/>
            <person name="Feau N."/>
            <person name="Field M."/>
            <person name="Frey P."/>
            <person name="Gelhaye E."/>
            <person name="Goldberg J."/>
            <person name="Grabherr M.G."/>
            <person name="Kodira C.D."/>
            <person name="Kohler A."/>
            <person name="Kuees U."/>
            <person name="Lindquist E.A."/>
            <person name="Lucas S.M."/>
            <person name="Mago R."/>
            <person name="Mauceli E."/>
            <person name="Morin E."/>
            <person name="Murat C."/>
            <person name="Pangilinan J.L."/>
            <person name="Park R."/>
            <person name="Pearson M."/>
            <person name="Quesneville H."/>
            <person name="Rouhier N."/>
            <person name="Sakthikumar S."/>
            <person name="Salamov A.A."/>
            <person name="Schmutz J."/>
            <person name="Selles B."/>
            <person name="Shapiro H."/>
            <person name="Tanguay P."/>
            <person name="Tuskan G.A."/>
            <person name="Henrissat B."/>
            <person name="Van de Peer Y."/>
            <person name="Rouze P."/>
            <person name="Ellis J.G."/>
            <person name="Dodds P.N."/>
            <person name="Schein J.E."/>
            <person name="Zhong S."/>
            <person name="Hamelin R.C."/>
            <person name="Grigoriev I.V."/>
            <person name="Szabo L.J."/>
            <person name="Martin F."/>
        </authorList>
    </citation>
    <scope>NUCLEOTIDE SEQUENCE [LARGE SCALE GENOMIC DNA]</scope>
    <source>
        <strain evidence="3">98AG31 / pathotype 3-4-7</strain>
    </source>
</reference>
<dbReference type="AlphaFoldDB" id="F4R615"/>
<evidence type="ECO:0000256" key="1">
    <source>
        <dbReference type="SAM" id="MobiDB-lite"/>
    </source>
</evidence>
<feature type="compositionally biased region" description="Basic and acidic residues" evidence="1">
    <location>
        <begin position="353"/>
        <end position="363"/>
    </location>
</feature>
<dbReference type="HOGENOM" id="CLU_470967_0_0_1"/>
<feature type="region of interest" description="Disordered" evidence="1">
    <location>
        <begin position="100"/>
        <end position="146"/>
    </location>
</feature>